<dbReference type="Proteomes" id="UP000092598">
    <property type="component" value="Chromosome"/>
</dbReference>
<dbReference type="Gene3D" id="1.10.10.10">
    <property type="entry name" value="Winged helix-like DNA-binding domain superfamily/Winged helix DNA-binding domain"/>
    <property type="match status" value="1"/>
</dbReference>
<evidence type="ECO:0000313" key="1">
    <source>
        <dbReference type="EMBL" id="ANS69803.1"/>
    </source>
</evidence>
<gene>
    <name evidence="1" type="ORF">SLINC_7579</name>
</gene>
<dbReference type="AlphaFoldDB" id="A0A1B1MMM7"/>
<dbReference type="STRING" id="1915.SLINC_7579"/>
<dbReference type="OrthoDB" id="3873397at2"/>
<protein>
    <submittedName>
        <fullName evidence="1">Uncharacterized protein</fullName>
    </submittedName>
</protein>
<dbReference type="EMBL" id="CP016438">
    <property type="protein sequence ID" value="ANS69803.1"/>
    <property type="molecule type" value="Genomic_DNA"/>
</dbReference>
<dbReference type="InterPro" id="IPR036390">
    <property type="entry name" value="WH_DNA-bd_sf"/>
</dbReference>
<sequence>MTTATTPTVNGRVIGLAHYAGRAIVESLLPRYGVTFQQLVTLRPAAVADAPVERDELVRQVVDGLKVDPVEAQGAVEALIAKGLLAPEASLVRVTDSGRDLYAATSAETAEISARIYAGIPAEDLAAAGRVLTLVTERANKELAALSR</sequence>
<dbReference type="InterPro" id="IPR036388">
    <property type="entry name" value="WH-like_DNA-bd_sf"/>
</dbReference>
<dbReference type="PATRIC" id="fig|1915.4.peg.8342"/>
<dbReference type="RefSeq" id="WP_067443332.1">
    <property type="nucleotide sequence ID" value="NZ_CP016438.1"/>
</dbReference>
<keyword evidence="2" id="KW-1185">Reference proteome</keyword>
<proteinExistence type="predicted"/>
<name>A0A1B1MMM7_STRLN</name>
<organism evidence="1 2">
    <name type="scientific">Streptomyces lincolnensis</name>
    <dbReference type="NCBI Taxonomy" id="1915"/>
    <lineage>
        <taxon>Bacteria</taxon>
        <taxon>Bacillati</taxon>
        <taxon>Actinomycetota</taxon>
        <taxon>Actinomycetes</taxon>
        <taxon>Kitasatosporales</taxon>
        <taxon>Streptomycetaceae</taxon>
        <taxon>Streptomyces</taxon>
    </lineage>
</organism>
<dbReference type="SUPFAM" id="SSF46785">
    <property type="entry name" value="Winged helix' DNA-binding domain"/>
    <property type="match status" value="1"/>
</dbReference>
<reference evidence="1 2" key="1">
    <citation type="submission" date="2016-07" db="EMBL/GenBank/DDBJ databases">
        <title>Enhancement of antibiotic productionsby engineered nitrateutilization in actinobacteria.</title>
        <authorList>
            <person name="Meng S.C."/>
        </authorList>
    </citation>
    <scope>NUCLEOTIDE SEQUENCE [LARGE SCALE GENOMIC DNA]</scope>
    <source>
        <strain evidence="1 2">NRRL 2936</strain>
    </source>
</reference>
<dbReference type="KEGG" id="sls:SLINC_7579"/>
<evidence type="ECO:0000313" key="2">
    <source>
        <dbReference type="Proteomes" id="UP000092598"/>
    </source>
</evidence>
<accession>A0A1B1MMM7</accession>